<feature type="transmembrane region" description="Helical" evidence="1">
    <location>
        <begin position="33"/>
        <end position="51"/>
    </location>
</feature>
<dbReference type="PANTHER" id="PTHR30336:SF4">
    <property type="entry name" value="ENVELOPE BIOGENESIS FACTOR ELYC"/>
    <property type="match status" value="1"/>
</dbReference>
<dbReference type="GO" id="GO:0005886">
    <property type="term" value="C:plasma membrane"/>
    <property type="evidence" value="ECO:0007669"/>
    <property type="project" value="TreeGrafter"/>
</dbReference>
<dbReference type="Proteomes" id="UP000185860">
    <property type="component" value="Unassembled WGS sequence"/>
</dbReference>
<evidence type="ECO:0000313" key="3">
    <source>
        <dbReference type="EMBL" id="OKH37901.1"/>
    </source>
</evidence>
<dbReference type="GO" id="GO:0000270">
    <property type="term" value="P:peptidoglycan metabolic process"/>
    <property type="evidence" value="ECO:0007669"/>
    <property type="project" value="TreeGrafter"/>
</dbReference>
<sequence>MFGFGFSLNVLEVSYLGFPLVQNKSFPVLSESTMELLIVLVLIGIIGMIVPRRWRRRFLLPFTFMLLVCIGFTSPWGIELATQGLMINLPEDTGEPVEAIVVLGRGYDFRQRRIERVEKLWEQQRSPKVFASGMLDAEFMLEQFETNGIPKTALGGERCSQSTEENALFTSAVLYPKQIQKILLITDTPHMMRSMLMFRSVGFDVIPYPISLPDHWPTRIKSWILLREYFGLVTYALTDRFYQRSVEELRNPPADVVSKLVDWNCKLPKIPKHPQ</sequence>
<evidence type="ECO:0000259" key="2">
    <source>
        <dbReference type="Pfam" id="PF02698"/>
    </source>
</evidence>
<dbReference type="EMBL" id="MRCE01000010">
    <property type="protein sequence ID" value="OKH37901.1"/>
    <property type="molecule type" value="Genomic_DNA"/>
</dbReference>
<feature type="domain" description="DUF218" evidence="2">
    <location>
        <begin position="98"/>
        <end position="231"/>
    </location>
</feature>
<dbReference type="AlphaFoldDB" id="A0A1U7IKY5"/>
<dbReference type="GO" id="GO:0043164">
    <property type="term" value="P:Gram-negative-bacterium-type cell wall biogenesis"/>
    <property type="evidence" value="ECO:0007669"/>
    <property type="project" value="TreeGrafter"/>
</dbReference>
<protein>
    <recommendedName>
        <fullName evidence="2">DUF218 domain-containing protein</fullName>
    </recommendedName>
</protein>
<organism evidence="3 4">
    <name type="scientific">[Phormidium ambiguum] IAM M-71</name>
    <dbReference type="NCBI Taxonomy" id="454136"/>
    <lineage>
        <taxon>Bacteria</taxon>
        <taxon>Bacillati</taxon>
        <taxon>Cyanobacteriota</taxon>
        <taxon>Cyanophyceae</taxon>
        <taxon>Oscillatoriophycideae</taxon>
        <taxon>Aerosakkonematales</taxon>
        <taxon>Aerosakkonemataceae</taxon>
        <taxon>Floridanema</taxon>
    </lineage>
</organism>
<dbReference type="CDD" id="cd06259">
    <property type="entry name" value="YdcF-like"/>
    <property type="match status" value="1"/>
</dbReference>
<evidence type="ECO:0000313" key="4">
    <source>
        <dbReference type="Proteomes" id="UP000185860"/>
    </source>
</evidence>
<name>A0A1U7IKY5_9CYAN</name>
<dbReference type="InterPro" id="IPR003848">
    <property type="entry name" value="DUF218"/>
</dbReference>
<comment type="caution">
    <text evidence="3">The sequence shown here is derived from an EMBL/GenBank/DDBJ whole genome shotgun (WGS) entry which is preliminary data.</text>
</comment>
<feature type="transmembrane region" description="Helical" evidence="1">
    <location>
        <begin position="58"/>
        <end position="78"/>
    </location>
</feature>
<dbReference type="Gene3D" id="3.40.50.620">
    <property type="entry name" value="HUPs"/>
    <property type="match status" value="1"/>
</dbReference>
<keyword evidence="1" id="KW-0472">Membrane</keyword>
<dbReference type="InterPro" id="IPR014729">
    <property type="entry name" value="Rossmann-like_a/b/a_fold"/>
</dbReference>
<dbReference type="Pfam" id="PF02698">
    <property type="entry name" value="DUF218"/>
    <property type="match status" value="1"/>
</dbReference>
<keyword evidence="1" id="KW-1133">Transmembrane helix</keyword>
<reference evidence="3 4" key="1">
    <citation type="submission" date="2016-11" db="EMBL/GenBank/DDBJ databases">
        <title>Draft Genome Sequences of Nine Cyanobacterial Strains from Diverse Habitats.</title>
        <authorList>
            <person name="Zhu T."/>
            <person name="Hou S."/>
            <person name="Lu X."/>
            <person name="Hess W.R."/>
        </authorList>
    </citation>
    <scope>NUCLEOTIDE SEQUENCE [LARGE SCALE GENOMIC DNA]</scope>
    <source>
        <strain evidence="3 4">IAM M-71</strain>
    </source>
</reference>
<keyword evidence="1" id="KW-0812">Transmembrane</keyword>
<gene>
    <name evidence="3" type="ORF">NIES2119_12205</name>
</gene>
<evidence type="ECO:0000256" key="1">
    <source>
        <dbReference type="SAM" id="Phobius"/>
    </source>
</evidence>
<dbReference type="PANTHER" id="PTHR30336">
    <property type="entry name" value="INNER MEMBRANE PROTEIN, PROBABLE PERMEASE"/>
    <property type="match status" value="1"/>
</dbReference>
<proteinExistence type="predicted"/>
<dbReference type="InterPro" id="IPR051599">
    <property type="entry name" value="Cell_Envelope_Assoc"/>
</dbReference>
<accession>A0A1U7IKY5</accession>